<proteinExistence type="predicted"/>
<dbReference type="AlphaFoldDB" id="A0A9P3GM48"/>
<keyword evidence="2" id="KW-1185">Reference proteome</keyword>
<organism evidence="1 2">
    <name type="scientific">Phanerochaete sordida</name>
    <dbReference type="NCBI Taxonomy" id="48140"/>
    <lineage>
        <taxon>Eukaryota</taxon>
        <taxon>Fungi</taxon>
        <taxon>Dikarya</taxon>
        <taxon>Basidiomycota</taxon>
        <taxon>Agaricomycotina</taxon>
        <taxon>Agaricomycetes</taxon>
        <taxon>Polyporales</taxon>
        <taxon>Phanerochaetaceae</taxon>
        <taxon>Phanerochaete</taxon>
    </lineage>
</organism>
<evidence type="ECO:0000313" key="2">
    <source>
        <dbReference type="Proteomes" id="UP000703269"/>
    </source>
</evidence>
<gene>
    <name evidence="1" type="ORF">PsYK624_141020</name>
</gene>
<sequence>MHRCLAIDEVLCDILWQVDDKGSLYHAALVCRAFLEPANKSLWYHLQNLYHLVNLLPAHLLEDYDYRLTILSPPSPADWRRFTHHGRYVKFLEIWGWEAGGCFIDENAFKIIAEHHPGPFLPNLMHLSWSDRGLVEYAPLVMPPTLITLRSVGYIPLAGILDRVVTNTPRLKRLTFCDDSSEILDGDELADAIKAHDQWTTLEEVVLRSDAFVHLSRIPHLTTLSVALTEDDHDCVQVQPVPSDWACRLEAEYPLSPLKKLDLASSRFAPAAVHDVATYLARLFPHADLVHDKSSDKLSSHRSSYGWSAVPSAERRWGATFDIIREKKEELAPGVIEKAKTLQKRYLAEHARRGLKEFPEAKET</sequence>
<dbReference type="OrthoDB" id="2802434at2759"/>
<reference evidence="1 2" key="1">
    <citation type="submission" date="2021-08" db="EMBL/GenBank/DDBJ databases">
        <title>Draft Genome Sequence of Phanerochaete sordida strain YK-624.</title>
        <authorList>
            <person name="Mori T."/>
            <person name="Dohra H."/>
            <person name="Suzuki T."/>
            <person name="Kawagishi H."/>
            <person name="Hirai H."/>
        </authorList>
    </citation>
    <scope>NUCLEOTIDE SEQUENCE [LARGE SCALE GENOMIC DNA]</scope>
    <source>
        <strain evidence="1 2">YK-624</strain>
    </source>
</reference>
<accession>A0A9P3GM48</accession>
<comment type="caution">
    <text evidence="1">The sequence shown here is derived from an EMBL/GenBank/DDBJ whole genome shotgun (WGS) entry which is preliminary data.</text>
</comment>
<protein>
    <recommendedName>
        <fullName evidence="3">F-box domain-containing protein</fullName>
    </recommendedName>
</protein>
<evidence type="ECO:0000313" key="1">
    <source>
        <dbReference type="EMBL" id="GJE97880.1"/>
    </source>
</evidence>
<dbReference type="Proteomes" id="UP000703269">
    <property type="component" value="Unassembled WGS sequence"/>
</dbReference>
<dbReference type="EMBL" id="BPQB01000078">
    <property type="protein sequence ID" value="GJE97880.1"/>
    <property type="molecule type" value="Genomic_DNA"/>
</dbReference>
<evidence type="ECO:0008006" key="3">
    <source>
        <dbReference type="Google" id="ProtNLM"/>
    </source>
</evidence>
<name>A0A9P3GM48_9APHY</name>